<dbReference type="FunFam" id="3.40.50.300:FF:000221">
    <property type="entry name" value="Multidrug ABC transporter ATP-binding protein"/>
    <property type="match status" value="1"/>
</dbReference>
<accession>A0A0A0BKI9</accession>
<feature type="transmembrane region" description="Helical" evidence="9">
    <location>
        <begin position="75"/>
        <end position="98"/>
    </location>
</feature>
<gene>
    <name evidence="12" type="ORF">LP43_0030</name>
</gene>
<dbReference type="Pfam" id="PF00664">
    <property type="entry name" value="ABC_membrane"/>
    <property type="match status" value="1"/>
</dbReference>
<evidence type="ECO:0000259" key="11">
    <source>
        <dbReference type="PROSITE" id="PS50929"/>
    </source>
</evidence>
<dbReference type="RefSeq" id="WP_036310791.1">
    <property type="nucleotide sequence ID" value="NZ_JRQD01000001.1"/>
</dbReference>
<dbReference type="CDD" id="cd07346">
    <property type="entry name" value="ABC_6TM_exporters"/>
    <property type="match status" value="1"/>
</dbReference>
<sequence>MSSENSYQLKGILRQALGYKKHLIKANIIAVLATICAVPVPLLLPLMVDEVLLDQPGPTVHFIEQFTPENWHGPILFITAVLLFTLVLRVFSLLLNVAQSRYFTLIAKRITFRIRHTLIKRLGRIAISEYETRGSAGIASHFVTDIEVIDNFIGNTISRLIVAILSIIGTAIILLFLHWQLALLILFMNPLVIYFTMMVGKHVKALKKKENSAFEVFQQSLTETLDAVQQIRTANREKHYLRRVIDNARSVRNHASEFAWKSDAANRFSFVIFLFGFDVFRAVSMFMVVFSDLSIGQMFAVFGYLWFMMSPVQEILNIQYSFYAASAAVGRLNSLFSMKEETRYPDNTNPFANGEASSIAIKDLHFKYGDNNKVLNGVSLSIKAGEKVALVGASGAGKSTLVNVLLGLYPADKGMVYFNDIPVSDIGLDTVREHVATVLQSPALFNDSVRQNITMGRTYSDDAVWNAVRIAQLEDVIIAMPKKLDTIIGRAGVKLSGGQRQRLAIARMVLINPSVVVLDEATSALDSDTEYHLHMALEEYLRDRTTIIIAHRLSAVRQADRVIVFDGGEIIAEGDHDSLIRQDGLYQKLYAQQI</sequence>
<evidence type="ECO:0000256" key="8">
    <source>
        <dbReference type="ARBA" id="ARBA00023136"/>
    </source>
</evidence>
<evidence type="ECO:0000313" key="12">
    <source>
        <dbReference type="EMBL" id="KGM07614.1"/>
    </source>
</evidence>
<name>A0A0A0BKI9_9GAMM</name>
<feature type="domain" description="ABC transmembrane type-1" evidence="11">
    <location>
        <begin position="28"/>
        <end position="324"/>
    </location>
</feature>
<dbReference type="PROSITE" id="PS00211">
    <property type="entry name" value="ABC_TRANSPORTER_1"/>
    <property type="match status" value="1"/>
</dbReference>
<keyword evidence="6 12" id="KW-0067">ATP-binding</keyword>
<evidence type="ECO:0000256" key="4">
    <source>
        <dbReference type="ARBA" id="ARBA00022692"/>
    </source>
</evidence>
<dbReference type="GO" id="GO:0005886">
    <property type="term" value="C:plasma membrane"/>
    <property type="evidence" value="ECO:0007669"/>
    <property type="project" value="UniProtKB-SubCell"/>
</dbReference>
<dbReference type="Gene3D" id="3.40.50.300">
    <property type="entry name" value="P-loop containing nucleotide triphosphate hydrolases"/>
    <property type="match status" value="1"/>
</dbReference>
<dbReference type="InterPro" id="IPR003439">
    <property type="entry name" value="ABC_transporter-like_ATP-bd"/>
</dbReference>
<feature type="transmembrane region" description="Helical" evidence="9">
    <location>
        <begin position="268"/>
        <end position="289"/>
    </location>
</feature>
<keyword evidence="5" id="KW-0547">Nucleotide-binding</keyword>
<evidence type="ECO:0000259" key="10">
    <source>
        <dbReference type="PROSITE" id="PS50893"/>
    </source>
</evidence>
<evidence type="ECO:0000256" key="1">
    <source>
        <dbReference type="ARBA" id="ARBA00004651"/>
    </source>
</evidence>
<dbReference type="SUPFAM" id="SSF90123">
    <property type="entry name" value="ABC transporter transmembrane region"/>
    <property type="match status" value="1"/>
</dbReference>
<feature type="transmembrane region" description="Helical" evidence="9">
    <location>
        <begin position="28"/>
        <end position="48"/>
    </location>
</feature>
<dbReference type="STRING" id="392484.LP43_0030"/>
<comment type="subcellular location">
    <subcellularLocation>
        <location evidence="1">Cell membrane</location>
        <topology evidence="1">Multi-pass membrane protein</topology>
    </subcellularLocation>
</comment>
<evidence type="ECO:0000313" key="13">
    <source>
        <dbReference type="Proteomes" id="UP000029999"/>
    </source>
</evidence>
<keyword evidence="3" id="KW-1003">Cell membrane</keyword>
<dbReference type="InterPro" id="IPR036640">
    <property type="entry name" value="ABC1_TM_sf"/>
</dbReference>
<feature type="transmembrane region" description="Helical" evidence="9">
    <location>
        <begin position="160"/>
        <end position="177"/>
    </location>
</feature>
<dbReference type="SMART" id="SM00382">
    <property type="entry name" value="AAA"/>
    <property type="match status" value="1"/>
</dbReference>
<keyword evidence="7 9" id="KW-1133">Transmembrane helix</keyword>
<dbReference type="GO" id="GO:0016887">
    <property type="term" value="F:ATP hydrolysis activity"/>
    <property type="evidence" value="ECO:0007669"/>
    <property type="project" value="InterPro"/>
</dbReference>
<dbReference type="PROSITE" id="PS50893">
    <property type="entry name" value="ABC_TRANSPORTER_2"/>
    <property type="match status" value="1"/>
</dbReference>
<comment type="caution">
    <text evidence="12">The sequence shown here is derived from an EMBL/GenBank/DDBJ whole genome shotgun (WGS) entry which is preliminary data.</text>
</comment>
<dbReference type="Pfam" id="PF00005">
    <property type="entry name" value="ABC_tran"/>
    <property type="match status" value="1"/>
</dbReference>
<dbReference type="AlphaFoldDB" id="A0A0A0BKI9"/>
<reference evidence="12 13" key="1">
    <citation type="submission" date="2014-09" db="EMBL/GenBank/DDBJ databases">
        <authorList>
            <person name="Grob C."/>
            <person name="Taubert M."/>
            <person name="Howat A.M."/>
            <person name="Burns O.J."/>
            <person name="Dixon J.L."/>
            <person name="Chen Y."/>
            <person name="Murrell J.C."/>
        </authorList>
    </citation>
    <scope>NUCLEOTIDE SEQUENCE [LARGE SCALE GENOMIC DNA]</scope>
    <source>
        <strain evidence="12">L4</strain>
    </source>
</reference>
<keyword evidence="4 9" id="KW-0812">Transmembrane</keyword>
<organism evidence="12 13">
    <name type="scientific">Methylophaga thiooxydans</name>
    <dbReference type="NCBI Taxonomy" id="392484"/>
    <lineage>
        <taxon>Bacteria</taxon>
        <taxon>Pseudomonadati</taxon>
        <taxon>Pseudomonadota</taxon>
        <taxon>Gammaproteobacteria</taxon>
        <taxon>Thiotrichales</taxon>
        <taxon>Piscirickettsiaceae</taxon>
        <taxon>Methylophaga</taxon>
    </lineage>
</organism>
<evidence type="ECO:0000256" key="5">
    <source>
        <dbReference type="ARBA" id="ARBA00022741"/>
    </source>
</evidence>
<evidence type="ECO:0000256" key="6">
    <source>
        <dbReference type="ARBA" id="ARBA00022840"/>
    </source>
</evidence>
<feature type="transmembrane region" description="Helical" evidence="9">
    <location>
        <begin position="183"/>
        <end position="200"/>
    </location>
</feature>
<dbReference type="PANTHER" id="PTHR24221:SF233">
    <property type="entry name" value="ATP-BINDING_PERMEASE FUSION ABC TRANSPORTER-RELATED"/>
    <property type="match status" value="1"/>
</dbReference>
<evidence type="ECO:0000256" key="2">
    <source>
        <dbReference type="ARBA" id="ARBA00022448"/>
    </source>
</evidence>
<dbReference type="GO" id="GO:0005524">
    <property type="term" value="F:ATP binding"/>
    <property type="evidence" value="ECO:0007669"/>
    <property type="project" value="UniProtKB-KW"/>
</dbReference>
<dbReference type="InterPro" id="IPR017871">
    <property type="entry name" value="ABC_transporter-like_CS"/>
</dbReference>
<dbReference type="PROSITE" id="PS50929">
    <property type="entry name" value="ABC_TM1F"/>
    <property type="match status" value="1"/>
</dbReference>
<dbReference type="InterPro" id="IPR011527">
    <property type="entry name" value="ABC1_TM_dom"/>
</dbReference>
<dbReference type="GO" id="GO:0034040">
    <property type="term" value="F:ATPase-coupled lipid transmembrane transporter activity"/>
    <property type="evidence" value="ECO:0007669"/>
    <property type="project" value="TreeGrafter"/>
</dbReference>
<dbReference type="SUPFAM" id="SSF52540">
    <property type="entry name" value="P-loop containing nucleoside triphosphate hydrolases"/>
    <property type="match status" value="1"/>
</dbReference>
<protein>
    <submittedName>
        <fullName evidence="12">ABC transporter, ATP-binding/permease protein</fullName>
    </submittedName>
</protein>
<evidence type="ECO:0000256" key="7">
    <source>
        <dbReference type="ARBA" id="ARBA00022989"/>
    </source>
</evidence>
<proteinExistence type="predicted"/>
<dbReference type="EMBL" id="JRQD01000001">
    <property type="protein sequence ID" value="KGM07614.1"/>
    <property type="molecule type" value="Genomic_DNA"/>
</dbReference>
<dbReference type="Proteomes" id="UP000029999">
    <property type="component" value="Unassembled WGS sequence"/>
</dbReference>
<evidence type="ECO:0000256" key="9">
    <source>
        <dbReference type="SAM" id="Phobius"/>
    </source>
</evidence>
<keyword evidence="2" id="KW-0813">Transport</keyword>
<dbReference type="InterPro" id="IPR039421">
    <property type="entry name" value="Type_1_exporter"/>
</dbReference>
<evidence type="ECO:0000256" key="3">
    <source>
        <dbReference type="ARBA" id="ARBA00022475"/>
    </source>
</evidence>
<dbReference type="PANTHER" id="PTHR24221">
    <property type="entry name" value="ATP-BINDING CASSETTE SUB-FAMILY B"/>
    <property type="match status" value="1"/>
</dbReference>
<keyword evidence="8 9" id="KW-0472">Membrane</keyword>
<dbReference type="GO" id="GO:0140359">
    <property type="term" value="F:ABC-type transporter activity"/>
    <property type="evidence" value="ECO:0007669"/>
    <property type="project" value="InterPro"/>
</dbReference>
<dbReference type="InterPro" id="IPR003593">
    <property type="entry name" value="AAA+_ATPase"/>
</dbReference>
<dbReference type="Gene3D" id="1.20.1560.10">
    <property type="entry name" value="ABC transporter type 1, transmembrane domain"/>
    <property type="match status" value="1"/>
</dbReference>
<feature type="domain" description="ABC transporter" evidence="10">
    <location>
        <begin position="359"/>
        <end position="592"/>
    </location>
</feature>
<dbReference type="InterPro" id="IPR027417">
    <property type="entry name" value="P-loop_NTPase"/>
</dbReference>